<keyword evidence="2" id="KW-1185">Reference proteome</keyword>
<dbReference type="Proteomes" id="UP001164705">
    <property type="component" value="Chromosome"/>
</dbReference>
<reference evidence="1" key="1">
    <citation type="submission" date="2022-11" db="EMBL/GenBank/DDBJ databases">
        <title>Lacinutrix neustonica HL-RS19T sp. nov., isolated from the surface microlayer sample of brackish Lake Shihwa.</title>
        <authorList>
            <person name="Choi J.Y."/>
            <person name="Hwang C.Y."/>
        </authorList>
    </citation>
    <scope>NUCLEOTIDE SEQUENCE</scope>
    <source>
        <strain evidence="1">HL-RS19</strain>
    </source>
</reference>
<accession>A0A9E8MWT9</accession>
<name>A0A9E8MWT9_9FLAO</name>
<dbReference type="RefSeq" id="WP_267677585.1">
    <property type="nucleotide sequence ID" value="NZ_CP113088.1"/>
</dbReference>
<evidence type="ECO:0000313" key="2">
    <source>
        <dbReference type="Proteomes" id="UP001164705"/>
    </source>
</evidence>
<evidence type="ECO:0000313" key="1">
    <source>
        <dbReference type="EMBL" id="WAC02993.1"/>
    </source>
</evidence>
<dbReference type="KEGG" id="lnu:N7U66_05020"/>
<organism evidence="1 2">
    <name type="scientific">Lacinutrix neustonica</name>
    <dbReference type="NCBI Taxonomy" id="2980107"/>
    <lineage>
        <taxon>Bacteria</taxon>
        <taxon>Pseudomonadati</taxon>
        <taxon>Bacteroidota</taxon>
        <taxon>Flavobacteriia</taxon>
        <taxon>Flavobacteriales</taxon>
        <taxon>Flavobacteriaceae</taxon>
        <taxon>Lacinutrix</taxon>
    </lineage>
</organism>
<gene>
    <name evidence="1" type="ORF">N7U66_05020</name>
</gene>
<protein>
    <submittedName>
        <fullName evidence="1">Uncharacterized protein</fullName>
    </submittedName>
</protein>
<proteinExistence type="predicted"/>
<sequence>MKNLILILILNLTLNGWAQEKNCSDFKVGKFTYSDPDYADLITVRNDSLQIDSYPKMGWEMTSRVKWLTDCKYEIVYTKVNDPKMESLIGIKYVIEIIGIDNNKIMCKTESDGITVEKEMIKTETE</sequence>
<dbReference type="AlphaFoldDB" id="A0A9E8MWT9"/>
<dbReference type="EMBL" id="CP113088">
    <property type="protein sequence ID" value="WAC02993.1"/>
    <property type="molecule type" value="Genomic_DNA"/>
</dbReference>